<keyword evidence="5" id="KW-1185">Reference proteome</keyword>
<dbReference type="Pfam" id="PF24883">
    <property type="entry name" value="NPHP3_N"/>
    <property type="match status" value="1"/>
</dbReference>
<feature type="non-terminal residue" evidence="4">
    <location>
        <position position="1"/>
    </location>
</feature>
<dbReference type="InterPro" id="IPR007111">
    <property type="entry name" value="NACHT_NTPase"/>
</dbReference>
<dbReference type="OrthoDB" id="3228837at2759"/>
<dbReference type="InterPro" id="IPR056884">
    <property type="entry name" value="NPHP3-like_N"/>
</dbReference>
<keyword evidence="1" id="KW-0677">Repeat</keyword>
<evidence type="ECO:0000256" key="1">
    <source>
        <dbReference type="ARBA" id="ARBA00022737"/>
    </source>
</evidence>
<dbReference type="Proteomes" id="UP000016930">
    <property type="component" value="Unassembled WGS sequence"/>
</dbReference>
<evidence type="ECO:0000313" key="4">
    <source>
        <dbReference type="EMBL" id="EMD36786.1"/>
    </source>
</evidence>
<feature type="domain" description="NACHT" evidence="3">
    <location>
        <begin position="54"/>
        <end position="204"/>
    </location>
</feature>
<name>M2RD86_CERS8</name>
<dbReference type="STRING" id="914234.M2RD86"/>
<reference evidence="4 5" key="1">
    <citation type="journal article" date="2012" name="Proc. Natl. Acad. Sci. U.S.A.">
        <title>Comparative genomics of Ceriporiopsis subvermispora and Phanerochaete chrysosporium provide insight into selective ligninolysis.</title>
        <authorList>
            <person name="Fernandez-Fueyo E."/>
            <person name="Ruiz-Duenas F.J."/>
            <person name="Ferreira P."/>
            <person name="Floudas D."/>
            <person name="Hibbett D.S."/>
            <person name="Canessa P."/>
            <person name="Larrondo L.F."/>
            <person name="James T.Y."/>
            <person name="Seelenfreund D."/>
            <person name="Lobos S."/>
            <person name="Polanco R."/>
            <person name="Tello M."/>
            <person name="Honda Y."/>
            <person name="Watanabe T."/>
            <person name="Watanabe T."/>
            <person name="Ryu J.S."/>
            <person name="Kubicek C.P."/>
            <person name="Schmoll M."/>
            <person name="Gaskell J."/>
            <person name="Hammel K.E."/>
            <person name="St John F.J."/>
            <person name="Vanden Wymelenberg A."/>
            <person name="Sabat G."/>
            <person name="Splinter BonDurant S."/>
            <person name="Syed K."/>
            <person name="Yadav J.S."/>
            <person name="Doddapaneni H."/>
            <person name="Subramanian V."/>
            <person name="Lavin J.L."/>
            <person name="Oguiza J.A."/>
            <person name="Perez G."/>
            <person name="Pisabarro A.G."/>
            <person name="Ramirez L."/>
            <person name="Santoyo F."/>
            <person name="Master E."/>
            <person name="Coutinho P.M."/>
            <person name="Henrissat B."/>
            <person name="Lombard V."/>
            <person name="Magnuson J.K."/>
            <person name="Kuees U."/>
            <person name="Hori C."/>
            <person name="Igarashi K."/>
            <person name="Samejima M."/>
            <person name="Held B.W."/>
            <person name="Barry K.W."/>
            <person name="LaButti K.M."/>
            <person name="Lapidus A."/>
            <person name="Lindquist E.A."/>
            <person name="Lucas S.M."/>
            <person name="Riley R."/>
            <person name="Salamov A.A."/>
            <person name="Hoffmeister D."/>
            <person name="Schwenk D."/>
            <person name="Hadar Y."/>
            <person name="Yarden O."/>
            <person name="de Vries R.P."/>
            <person name="Wiebenga A."/>
            <person name="Stenlid J."/>
            <person name="Eastwood D."/>
            <person name="Grigoriev I.V."/>
            <person name="Berka R.M."/>
            <person name="Blanchette R.A."/>
            <person name="Kersten P."/>
            <person name="Martinez A.T."/>
            <person name="Vicuna R."/>
            <person name="Cullen D."/>
        </authorList>
    </citation>
    <scope>NUCLEOTIDE SEQUENCE [LARGE SCALE GENOMIC DNA]</scope>
    <source>
        <strain evidence="4 5">B</strain>
    </source>
</reference>
<dbReference type="PANTHER" id="PTHR10039">
    <property type="entry name" value="AMELOGENIN"/>
    <property type="match status" value="1"/>
</dbReference>
<evidence type="ECO:0000256" key="2">
    <source>
        <dbReference type="SAM" id="MobiDB-lite"/>
    </source>
</evidence>
<dbReference type="HOGENOM" id="CLU_000288_6_8_1"/>
<dbReference type="Gene3D" id="3.40.50.300">
    <property type="entry name" value="P-loop containing nucleotide triphosphate hydrolases"/>
    <property type="match status" value="1"/>
</dbReference>
<accession>M2RD86</accession>
<dbReference type="AlphaFoldDB" id="M2RD86"/>
<protein>
    <recommendedName>
        <fullName evidence="3">NACHT domain-containing protein</fullName>
    </recommendedName>
</protein>
<dbReference type="InterPro" id="IPR027417">
    <property type="entry name" value="P-loop_NTPase"/>
</dbReference>
<feature type="region of interest" description="Disordered" evidence="2">
    <location>
        <begin position="13"/>
        <end position="33"/>
    </location>
</feature>
<dbReference type="SUPFAM" id="SSF52540">
    <property type="entry name" value="P-loop containing nucleoside triphosphate hydrolases"/>
    <property type="match status" value="1"/>
</dbReference>
<organism evidence="4 5">
    <name type="scientific">Ceriporiopsis subvermispora (strain B)</name>
    <name type="common">White-rot fungus</name>
    <name type="synonym">Gelatoporia subvermispora</name>
    <dbReference type="NCBI Taxonomy" id="914234"/>
    <lineage>
        <taxon>Eukaryota</taxon>
        <taxon>Fungi</taxon>
        <taxon>Dikarya</taxon>
        <taxon>Basidiomycota</taxon>
        <taxon>Agaricomycotina</taxon>
        <taxon>Agaricomycetes</taxon>
        <taxon>Polyporales</taxon>
        <taxon>Gelatoporiaceae</taxon>
        <taxon>Gelatoporia</taxon>
    </lineage>
</organism>
<dbReference type="EMBL" id="KB445797">
    <property type="protein sequence ID" value="EMD36786.1"/>
    <property type="molecule type" value="Genomic_DNA"/>
</dbReference>
<evidence type="ECO:0000313" key="5">
    <source>
        <dbReference type="Proteomes" id="UP000016930"/>
    </source>
</evidence>
<dbReference type="PROSITE" id="PS50837">
    <property type="entry name" value="NACHT"/>
    <property type="match status" value="1"/>
</dbReference>
<gene>
    <name evidence="4" type="ORF">CERSUDRAFT_137063</name>
</gene>
<feature type="compositionally biased region" description="Basic and acidic residues" evidence="2">
    <location>
        <begin position="17"/>
        <end position="33"/>
    </location>
</feature>
<proteinExistence type="predicted"/>
<evidence type="ECO:0000259" key="3">
    <source>
        <dbReference type="PROSITE" id="PS50837"/>
    </source>
</evidence>
<sequence length="204" mass="22622">MLKIHNDILEKLNPADASHRSSATDEKSHLHPETRKEILEDLHGWANDDDPKKRIYVLYGPAGIGKSSVVHAFSKAINNSQLGASFFFNHGIDGCRDPQRVIPTLAYQIAHHRPDAVQHIVDAVRKHLPGGRNQALEHQLRELLEAPLCRLSIPTASIILVLDGVDECSNDSGLVPILLELLCQAAHNIPSVRIIIVTRPETYI</sequence>
<dbReference type="PANTHER" id="PTHR10039:SF14">
    <property type="entry name" value="NACHT DOMAIN-CONTAINING PROTEIN"/>
    <property type="match status" value="1"/>
</dbReference>